<protein>
    <submittedName>
        <fullName evidence="1">Uncharacterized protein</fullName>
    </submittedName>
</protein>
<dbReference type="OrthoDB" id="191139at2759"/>
<dbReference type="Proteomes" id="UP000193689">
    <property type="component" value="Unassembled WGS sequence"/>
</dbReference>
<dbReference type="RefSeq" id="XP_040714557.1">
    <property type="nucleotide sequence ID" value="XM_040860372.1"/>
</dbReference>
<keyword evidence="2" id="KW-1185">Reference proteome</keyword>
<gene>
    <name evidence="1" type="ORF">BCR38DRAFT_435409</name>
</gene>
<dbReference type="GeneID" id="63776584"/>
<organism evidence="1 2">
    <name type="scientific">Pseudomassariella vexata</name>
    <dbReference type="NCBI Taxonomy" id="1141098"/>
    <lineage>
        <taxon>Eukaryota</taxon>
        <taxon>Fungi</taxon>
        <taxon>Dikarya</taxon>
        <taxon>Ascomycota</taxon>
        <taxon>Pezizomycotina</taxon>
        <taxon>Sordariomycetes</taxon>
        <taxon>Xylariomycetidae</taxon>
        <taxon>Amphisphaeriales</taxon>
        <taxon>Pseudomassariaceae</taxon>
        <taxon>Pseudomassariella</taxon>
    </lineage>
</organism>
<dbReference type="InParanoid" id="A0A1Y2DUE6"/>
<proteinExistence type="predicted"/>
<dbReference type="AlphaFoldDB" id="A0A1Y2DUE6"/>
<dbReference type="EMBL" id="MCFJ01000008">
    <property type="protein sequence ID" value="ORY62900.1"/>
    <property type="molecule type" value="Genomic_DNA"/>
</dbReference>
<sequence length="103" mass="11525">MSLADSRRLHGSLQQGCATAIRAALDQDLMKEEGVSLYDVNLTTDTKQVKAATDPELTEMCRRTSEEVAGEKFCFRTQLVNLYDKPLGRNAFCQDCHPSRART</sequence>
<dbReference type="STRING" id="1141098.A0A1Y2DUE6"/>
<accession>A0A1Y2DUE6</accession>
<evidence type="ECO:0000313" key="1">
    <source>
        <dbReference type="EMBL" id="ORY62900.1"/>
    </source>
</evidence>
<reference evidence="1 2" key="1">
    <citation type="submission" date="2016-07" db="EMBL/GenBank/DDBJ databases">
        <title>Pervasive Adenine N6-methylation of Active Genes in Fungi.</title>
        <authorList>
            <consortium name="DOE Joint Genome Institute"/>
            <person name="Mondo S.J."/>
            <person name="Dannebaum R.O."/>
            <person name="Kuo R.C."/>
            <person name="Labutti K."/>
            <person name="Haridas S."/>
            <person name="Kuo A."/>
            <person name="Salamov A."/>
            <person name="Ahrendt S.R."/>
            <person name="Lipzen A."/>
            <person name="Sullivan W."/>
            <person name="Andreopoulos W.B."/>
            <person name="Clum A."/>
            <person name="Lindquist E."/>
            <person name="Daum C."/>
            <person name="Ramamoorthy G.K."/>
            <person name="Gryganskyi A."/>
            <person name="Culley D."/>
            <person name="Magnuson J.K."/>
            <person name="James T.Y."/>
            <person name="O'Malley M.A."/>
            <person name="Stajich J.E."/>
            <person name="Spatafora J.W."/>
            <person name="Visel A."/>
            <person name="Grigoriev I.V."/>
        </authorList>
    </citation>
    <scope>NUCLEOTIDE SEQUENCE [LARGE SCALE GENOMIC DNA]</scope>
    <source>
        <strain evidence="1 2">CBS 129021</strain>
    </source>
</reference>
<name>A0A1Y2DUE6_9PEZI</name>
<evidence type="ECO:0000313" key="2">
    <source>
        <dbReference type="Proteomes" id="UP000193689"/>
    </source>
</evidence>
<comment type="caution">
    <text evidence="1">The sequence shown here is derived from an EMBL/GenBank/DDBJ whole genome shotgun (WGS) entry which is preliminary data.</text>
</comment>